<feature type="compositionally biased region" description="Polar residues" evidence="1">
    <location>
        <begin position="9"/>
        <end position="29"/>
    </location>
</feature>
<evidence type="ECO:0000313" key="2">
    <source>
        <dbReference type="EMBL" id="GED05025.1"/>
    </source>
</evidence>
<keyword evidence="3" id="KW-1185">Reference proteome</keyword>
<comment type="caution">
    <text evidence="2">The sequence shown here is derived from an EMBL/GenBank/DDBJ whole genome shotgun (WGS) entry which is preliminary data.</text>
</comment>
<protein>
    <submittedName>
        <fullName evidence="2">Uncharacterized protein</fullName>
    </submittedName>
</protein>
<evidence type="ECO:0000256" key="1">
    <source>
        <dbReference type="SAM" id="MobiDB-lite"/>
    </source>
</evidence>
<dbReference type="AlphaFoldDB" id="A0A4Y4DMZ0"/>
<dbReference type="RefSeq" id="WP_170184059.1">
    <property type="nucleotide sequence ID" value="NZ_BAAAJL010000003.1"/>
</dbReference>
<sequence>MSKEPSPEINEQSSAREATGHLPNTSNNPLTEEELLREQEAESFPASDPPANY</sequence>
<dbReference type="Proteomes" id="UP000316612">
    <property type="component" value="Unassembled WGS sequence"/>
</dbReference>
<reference evidence="2 3" key="1">
    <citation type="submission" date="2019-06" db="EMBL/GenBank/DDBJ databases">
        <title>Whole genome shotgun sequence of Glutamicibacter uratoxydans NBRC 15515.</title>
        <authorList>
            <person name="Hosoyama A."/>
            <person name="Uohara A."/>
            <person name="Ohji S."/>
            <person name="Ichikawa N."/>
        </authorList>
    </citation>
    <scope>NUCLEOTIDE SEQUENCE [LARGE SCALE GENOMIC DNA]</scope>
    <source>
        <strain evidence="2 3">NBRC 15515</strain>
    </source>
</reference>
<feature type="region of interest" description="Disordered" evidence="1">
    <location>
        <begin position="1"/>
        <end position="53"/>
    </location>
</feature>
<proteinExistence type="predicted"/>
<evidence type="ECO:0000313" key="3">
    <source>
        <dbReference type="Proteomes" id="UP000316612"/>
    </source>
</evidence>
<dbReference type="EMBL" id="BJNY01000002">
    <property type="protein sequence ID" value="GED05025.1"/>
    <property type="molecule type" value="Genomic_DNA"/>
</dbReference>
<organism evidence="2 3">
    <name type="scientific">Glutamicibacter uratoxydans</name>
    <name type="common">Arthrobacter uratoxydans</name>
    <dbReference type="NCBI Taxonomy" id="43667"/>
    <lineage>
        <taxon>Bacteria</taxon>
        <taxon>Bacillati</taxon>
        <taxon>Actinomycetota</taxon>
        <taxon>Actinomycetes</taxon>
        <taxon>Micrococcales</taxon>
        <taxon>Micrococcaceae</taxon>
        <taxon>Glutamicibacter</taxon>
    </lineage>
</organism>
<name>A0A4Y4DMZ0_GLUUR</name>
<accession>A0A4Y4DMZ0</accession>
<gene>
    <name evidence="2" type="ORF">AUR04nite_05570</name>
</gene>